<proteinExistence type="predicted"/>
<dbReference type="EMBL" id="PGCI01000380">
    <property type="protein sequence ID" value="PLW28047.1"/>
    <property type="molecule type" value="Genomic_DNA"/>
</dbReference>
<reference evidence="1 2" key="1">
    <citation type="submission" date="2017-11" db="EMBL/GenBank/DDBJ databases">
        <title>De novo assembly and phasing of dikaryotic genomes from two isolates of Puccinia coronata f. sp. avenae, the causal agent of oat crown rust.</title>
        <authorList>
            <person name="Miller M.E."/>
            <person name="Zhang Y."/>
            <person name="Omidvar V."/>
            <person name="Sperschneider J."/>
            <person name="Schwessinger B."/>
            <person name="Raley C."/>
            <person name="Palmer J.M."/>
            <person name="Garnica D."/>
            <person name="Upadhyaya N."/>
            <person name="Rathjen J."/>
            <person name="Taylor J.M."/>
            <person name="Park R.F."/>
            <person name="Dodds P.N."/>
            <person name="Hirsch C.D."/>
            <person name="Kianian S.F."/>
            <person name="Figueroa M."/>
        </authorList>
    </citation>
    <scope>NUCLEOTIDE SEQUENCE [LARGE SCALE GENOMIC DNA]</scope>
    <source>
        <strain evidence="1">12SD80</strain>
    </source>
</reference>
<comment type="caution">
    <text evidence="1">The sequence shown here is derived from an EMBL/GenBank/DDBJ whole genome shotgun (WGS) entry which is preliminary data.</text>
</comment>
<protein>
    <submittedName>
        <fullName evidence="1">Uncharacterized protein</fullName>
    </submittedName>
</protein>
<name>A0A2N5TRE6_9BASI</name>
<gene>
    <name evidence="1" type="ORF">PCASD_21698</name>
</gene>
<accession>A0A2N5TRE6</accession>
<dbReference type="Proteomes" id="UP000235392">
    <property type="component" value="Unassembled WGS sequence"/>
</dbReference>
<organism evidence="1 2">
    <name type="scientific">Puccinia coronata f. sp. avenae</name>
    <dbReference type="NCBI Taxonomy" id="200324"/>
    <lineage>
        <taxon>Eukaryota</taxon>
        <taxon>Fungi</taxon>
        <taxon>Dikarya</taxon>
        <taxon>Basidiomycota</taxon>
        <taxon>Pucciniomycotina</taxon>
        <taxon>Pucciniomycetes</taxon>
        <taxon>Pucciniales</taxon>
        <taxon>Pucciniaceae</taxon>
        <taxon>Puccinia</taxon>
    </lineage>
</organism>
<evidence type="ECO:0000313" key="2">
    <source>
        <dbReference type="Proteomes" id="UP000235392"/>
    </source>
</evidence>
<sequence>MSVPRAFAPRNFAPVADATLSAFLSFYAPASEQEAAARIYLYRAFQSHFNQRL</sequence>
<dbReference type="AlphaFoldDB" id="A0A2N5TRE6"/>
<evidence type="ECO:0000313" key="1">
    <source>
        <dbReference type="EMBL" id="PLW28047.1"/>
    </source>
</evidence>